<dbReference type="PANTHER" id="PTHR46796">
    <property type="entry name" value="HTH-TYPE TRANSCRIPTIONAL ACTIVATOR RHAS-RELATED"/>
    <property type="match status" value="1"/>
</dbReference>
<proteinExistence type="predicted"/>
<dbReference type="PANTHER" id="PTHR46796:SF13">
    <property type="entry name" value="HTH-TYPE TRANSCRIPTIONAL ACTIVATOR RHAS"/>
    <property type="match status" value="1"/>
</dbReference>
<evidence type="ECO:0000256" key="3">
    <source>
        <dbReference type="ARBA" id="ARBA00023163"/>
    </source>
</evidence>
<dbReference type="Proteomes" id="UP000783588">
    <property type="component" value="Unassembled WGS sequence"/>
</dbReference>
<keyword evidence="6" id="KW-1185">Reference proteome</keyword>
<evidence type="ECO:0000313" key="5">
    <source>
        <dbReference type="EMBL" id="MBU5490285.1"/>
    </source>
</evidence>
<dbReference type="InterPro" id="IPR018060">
    <property type="entry name" value="HTH_AraC"/>
</dbReference>
<evidence type="ECO:0000256" key="1">
    <source>
        <dbReference type="ARBA" id="ARBA00023015"/>
    </source>
</evidence>
<protein>
    <submittedName>
        <fullName evidence="5">Helix-turn-helix domain-containing protein</fullName>
    </submittedName>
</protein>
<dbReference type="InterPro" id="IPR050204">
    <property type="entry name" value="AraC_XylS_family_regulators"/>
</dbReference>
<comment type="caution">
    <text evidence="5">The sequence shown here is derived from an EMBL/GenBank/DDBJ whole genome shotgun (WGS) entry which is preliminary data.</text>
</comment>
<organism evidence="5 6">
    <name type="scientific">Butyricicoccus intestinisimiae</name>
    <dbReference type="NCBI Taxonomy" id="2841509"/>
    <lineage>
        <taxon>Bacteria</taxon>
        <taxon>Bacillati</taxon>
        <taxon>Bacillota</taxon>
        <taxon>Clostridia</taxon>
        <taxon>Eubacteriales</taxon>
        <taxon>Butyricicoccaceae</taxon>
        <taxon>Butyricicoccus</taxon>
    </lineage>
</organism>
<dbReference type="EMBL" id="JAHLQI010000003">
    <property type="protein sequence ID" value="MBU5490285.1"/>
    <property type="molecule type" value="Genomic_DNA"/>
</dbReference>
<accession>A0ABS6ETW7</accession>
<evidence type="ECO:0000313" key="6">
    <source>
        <dbReference type="Proteomes" id="UP000783588"/>
    </source>
</evidence>
<evidence type="ECO:0000259" key="4">
    <source>
        <dbReference type="PROSITE" id="PS01124"/>
    </source>
</evidence>
<keyword evidence="3" id="KW-0804">Transcription</keyword>
<dbReference type="Pfam" id="PF12833">
    <property type="entry name" value="HTH_18"/>
    <property type="match status" value="1"/>
</dbReference>
<dbReference type="PROSITE" id="PS01124">
    <property type="entry name" value="HTH_ARAC_FAMILY_2"/>
    <property type="match status" value="1"/>
</dbReference>
<gene>
    <name evidence="5" type="ORF">KQI75_06585</name>
</gene>
<sequence>MNLRQPYVQKNATGYHSIPSHDKNIFSYYIFQEEPTTLPIHAVPDGCVDLTYAIGANGVRCFLGGTVLRMKYWPFEASCRYFGVRFRPGQCILPDGICIDDIVNTDIELPTDCYGTDIAEQLCEAKTLKEQAAQIHTMLSKVSRSATCQDSKASIEHYIRKRIYETNGQVSIREISQETGYSECYVRRAFRTIHGISPKAFEQIVRFQNALDEMAHHKELGIFELAQKSGYFDQSHMVKEFHKFAGLTPEQYLQEMADL</sequence>
<keyword evidence="2" id="KW-0238">DNA-binding</keyword>
<dbReference type="SMART" id="SM00342">
    <property type="entry name" value="HTH_ARAC"/>
    <property type="match status" value="1"/>
</dbReference>
<feature type="domain" description="HTH araC/xylS-type" evidence="4">
    <location>
        <begin position="153"/>
        <end position="255"/>
    </location>
</feature>
<reference evidence="5 6" key="1">
    <citation type="submission" date="2021-06" db="EMBL/GenBank/DDBJ databases">
        <authorList>
            <person name="Sun Q."/>
            <person name="Li D."/>
        </authorList>
    </citation>
    <scope>NUCLEOTIDE SEQUENCE [LARGE SCALE GENOMIC DNA]</scope>
    <source>
        <strain evidence="5 6">MSJd-7</strain>
    </source>
</reference>
<dbReference type="RefSeq" id="WP_216469950.1">
    <property type="nucleotide sequence ID" value="NZ_JAHLQI010000003.1"/>
</dbReference>
<evidence type="ECO:0000256" key="2">
    <source>
        <dbReference type="ARBA" id="ARBA00023125"/>
    </source>
</evidence>
<name>A0ABS6ETW7_9FIRM</name>
<keyword evidence="1" id="KW-0805">Transcription regulation</keyword>